<comment type="caution">
    <text evidence="2">The sequence shown here is derived from an EMBL/GenBank/DDBJ whole genome shotgun (WGS) entry which is preliminary data.</text>
</comment>
<keyword evidence="1" id="KW-0472">Membrane</keyword>
<evidence type="ECO:0000256" key="1">
    <source>
        <dbReference type="SAM" id="Phobius"/>
    </source>
</evidence>
<name>A0A1E7WG12_9BURK</name>
<proteinExistence type="predicted"/>
<dbReference type="PATRIC" id="fig|762836.4.peg.3697"/>
<dbReference type="RefSeq" id="WP_141749596.1">
    <property type="nucleotide sequence ID" value="NZ_LROM01000098.1"/>
</dbReference>
<dbReference type="Proteomes" id="UP000175989">
    <property type="component" value="Unassembled WGS sequence"/>
</dbReference>
<evidence type="ECO:0000313" key="3">
    <source>
        <dbReference type="Proteomes" id="UP000175989"/>
    </source>
</evidence>
<dbReference type="EMBL" id="LROM01000098">
    <property type="protein sequence ID" value="OEZ97389.1"/>
    <property type="molecule type" value="Genomic_DNA"/>
</dbReference>
<organism evidence="2 3">
    <name type="scientific">Duganella phyllosphaerae</name>
    <dbReference type="NCBI Taxonomy" id="762836"/>
    <lineage>
        <taxon>Bacteria</taxon>
        <taxon>Pseudomonadati</taxon>
        <taxon>Pseudomonadota</taxon>
        <taxon>Betaproteobacteria</taxon>
        <taxon>Burkholderiales</taxon>
        <taxon>Oxalobacteraceae</taxon>
        <taxon>Telluria group</taxon>
        <taxon>Duganella</taxon>
    </lineage>
</organism>
<keyword evidence="1" id="KW-0812">Transmembrane</keyword>
<reference evidence="3" key="1">
    <citation type="journal article" date="2016" name="Front. Microbiol.">
        <title>Molecular Keys to the Janthinobacterium and Duganella spp. Interaction with the Plant Pathogen Fusarium graminearum.</title>
        <authorList>
            <person name="Haack F.S."/>
            <person name="Poehlein A."/>
            <person name="Kroger C."/>
            <person name="Voigt C.A."/>
            <person name="Piepenbring M."/>
            <person name="Bode H.B."/>
            <person name="Daniel R."/>
            <person name="Schafer W."/>
            <person name="Streit W.R."/>
        </authorList>
    </citation>
    <scope>NUCLEOTIDE SEQUENCE [LARGE SCALE GENOMIC DNA]</scope>
    <source>
        <strain evidence="3">T54</strain>
    </source>
</reference>
<dbReference type="AlphaFoldDB" id="A0A1E7WG12"/>
<keyword evidence="3" id="KW-1185">Reference proteome</keyword>
<feature type="transmembrane region" description="Helical" evidence="1">
    <location>
        <begin position="59"/>
        <end position="80"/>
    </location>
</feature>
<protein>
    <submittedName>
        <fullName evidence="2">Uncharacterized protein</fullName>
    </submittedName>
</protein>
<keyword evidence="1" id="KW-1133">Transmembrane helix</keyword>
<sequence>MKIVRCILMAVLAWFLLVFAYGIATYPDAPIKPGNNGTYTGTYTGKTHRKHTEAEYYAFLRWQTLLMISGPFGLAAGLILPRLKAKKTGTESRNCLRR</sequence>
<gene>
    <name evidence="2" type="ORF">DUPY_35900</name>
</gene>
<accession>A0A1E7WG12</accession>
<dbReference type="OrthoDB" id="9846842at2"/>
<evidence type="ECO:0000313" key="2">
    <source>
        <dbReference type="EMBL" id="OEZ97389.1"/>
    </source>
</evidence>